<dbReference type="CDD" id="cd00130">
    <property type="entry name" value="PAS"/>
    <property type="match status" value="1"/>
</dbReference>
<feature type="compositionally biased region" description="Polar residues" evidence="4">
    <location>
        <begin position="140"/>
        <end position="149"/>
    </location>
</feature>
<dbReference type="OrthoDB" id="60033at2759"/>
<dbReference type="PROSITE" id="PS50109">
    <property type="entry name" value="HIS_KIN"/>
    <property type="match status" value="2"/>
</dbReference>
<feature type="compositionally biased region" description="Low complexity" evidence="4">
    <location>
        <begin position="171"/>
        <end position="183"/>
    </location>
</feature>
<evidence type="ECO:0000256" key="1">
    <source>
        <dbReference type="ARBA" id="ARBA00022553"/>
    </source>
</evidence>
<dbReference type="GO" id="GO:0000155">
    <property type="term" value="F:phosphorelay sensor kinase activity"/>
    <property type="evidence" value="ECO:0007669"/>
    <property type="project" value="InterPro"/>
</dbReference>
<dbReference type="CDD" id="cd00082">
    <property type="entry name" value="HisKA"/>
    <property type="match status" value="2"/>
</dbReference>
<evidence type="ECO:0000256" key="2">
    <source>
        <dbReference type="PROSITE-ProRule" id="PRU00169"/>
    </source>
</evidence>
<dbReference type="InterPro" id="IPR004358">
    <property type="entry name" value="Sig_transdc_His_kin-like_C"/>
</dbReference>
<reference evidence="7 8" key="1">
    <citation type="submission" date="2015-04" db="EMBL/GenBank/DDBJ databases">
        <title>Complete genome sequence of Schizopora paradoxa KUC8140, a cosmopolitan wood degrader in East Asia.</title>
        <authorList>
            <consortium name="DOE Joint Genome Institute"/>
            <person name="Min B."/>
            <person name="Park H."/>
            <person name="Jang Y."/>
            <person name="Kim J.-J."/>
            <person name="Kim K.H."/>
            <person name="Pangilinan J."/>
            <person name="Lipzen A."/>
            <person name="Riley R."/>
            <person name="Grigoriev I.V."/>
            <person name="Spatafora J.W."/>
            <person name="Choi I.-G."/>
        </authorList>
    </citation>
    <scope>NUCLEOTIDE SEQUENCE [LARGE SCALE GENOMIC DNA]</scope>
    <source>
        <strain evidence="7 8">KUC8140</strain>
    </source>
</reference>
<dbReference type="EMBL" id="KQ085885">
    <property type="protein sequence ID" value="KLO19600.1"/>
    <property type="molecule type" value="Genomic_DNA"/>
</dbReference>
<dbReference type="SUPFAM" id="SSF47384">
    <property type="entry name" value="Homodimeric domain of signal transducing histidine kinase"/>
    <property type="match status" value="2"/>
</dbReference>
<gene>
    <name evidence="7" type="ORF">SCHPADRAFT_992568</name>
</gene>
<feature type="domain" description="Histidine kinase" evidence="5">
    <location>
        <begin position="1235"/>
        <end position="1509"/>
    </location>
</feature>
<keyword evidence="8" id="KW-1185">Reference proteome</keyword>
<feature type="modified residue" description="4-aspartylphosphate" evidence="2">
    <location>
        <position position="1600"/>
    </location>
</feature>
<dbReference type="PROSITE" id="PS50110">
    <property type="entry name" value="RESPONSE_REGULATORY"/>
    <property type="match status" value="2"/>
</dbReference>
<dbReference type="InterPro" id="IPR003594">
    <property type="entry name" value="HATPase_dom"/>
</dbReference>
<dbReference type="InterPro" id="IPR001789">
    <property type="entry name" value="Sig_transdc_resp-reg_receiver"/>
</dbReference>
<feature type="domain" description="Response regulatory" evidence="6">
    <location>
        <begin position="1542"/>
        <end position="1671"/>
    </location>
</feature>
<dbReference type="InParanoid" id="A0A0H2S5R2"/>
<dbReference type="SUPFAM" id="SSF52172">
    <property type="entry name" value="CheY-like"/>
    <property type="match status" value="2"/>
</dbReference>
<feature type="region of interest" description="Disordered" evidence="4">
    <location>
        <begin position="909"/>
        <end position="933"/>
    </location>
</feature>
<dbReference type="SMART" id="SM00387">
    <property type="entry name" value="HATPase_c"/>
    <property type="match status" value="2"/>
</dbReference>
<dbReference type="FunFam" id="3.40.50.2300:FF:000307">
    <property type="entry name" value="Receptor-like histidine kinase BpdS"/>
    <property type="match status" value="1"/>
</dbReference>
<protein>
    <recommendedName>
        <fullName evidence="9">Histidine kinase</fullName>
    </recommendedName>
</protein>
<keyword evidence="1 2" id="KW-0597">Phosphoprotein</keyword>
<evidence type="ECO:0000259" key="6">
    <source>
        <dbReference type="PROSITE" id="PS50110"/>
    </source>
</evidence>
<dbReference type="Gene3D" id="1.10.287.130">
    <property type="match status" value="2"/>
</dbReference>
<feature type="region of interest" description="Disordered" evidence="4">
    <location>
        <begin position="472"/>
        <end position="498"/>
    </location>
</feature>
<dbReference type="InterPro" id="IPR036890">
    <property type="entry name" value="HATPase_C_sf"/>
</dbReference>
<dbReference type="InterPro" id="IPR000014">
    <property type="entry name" value="PAS"/>
</dbReference>
<proteinExistence type="predicted"/>
<dbReference type="PRINTS" id="PR00344">
    <property type="entry name" value="BCTRLSENSOR"/>
</dbReference>
<dbReference type="PANTHER" id="PTHR43547:SF2">
    <property type="entry name" value="HYBRID SIGNAL TRANSDUCTION HISTIDINE KINASE C"/>
    <property type="match status" value="1"/>
</dbReference>
<dbReference type="InterPro" id="IPR036097">
    <property type="entry name" value="HisK_dim/P_sf"/>
</dbReference>
<dbReference type="SMART" id="SM00388">
    <property type="entry name" value="HisKA"/>
    <property type="match status" value="2"/>
</dbReference>
<organism evidence="7 8">
    <name type="scientific">Schizopora paradoxa</name>
    <dbReference type="NCBI Taxonomy" id="27342"/>
    <lineage>
        <taxon>Eukaryota</taxon>
        <taxon>Fungi</taxon>
        <taxon>Dikarya</taxon>
        <taxon>Basidiomycota</taxon>
        <taxon>Agaricomycotina</taxon>
        <taxon>Agaricomycetes</taxon>
        <taxon>Hymenochaetales</taxon>
        <taxon>Schizoporaceae</taxon>
        <taxon>Schizopora</taxon>
    </lineage>
</organism>
<evidence type="ECO:0000313" key="7">
    <source>
        <dbReference type="EMBL" id="KLO19600.1"/>
    </source>
</evidence>
<dbReference type="Gene3D" id="3.30.450.20">
    <property type="entry name" value="PAS domain"/>
    <property type="match status" value="2"/>
</dbReference>
<dbReference type="InterPro" id="IPR005467">
    <property type="entry name" value="His_kinase_dom"/>
</dbReference>
<dbReference type="Proteomes" id="UP000053477">
    <property type="component" value="Unassembled WGS sequence"/>
</dbReference>
<evidence type="ECO:0000259" key="5">
    <source>
        <dbReference type="PROSITE" id="PS50109"/>
    </source>
</evidence>
<dbReference type="InterPro" id="IPR035965">
    <property type="entry name" value="PAS-like_dom_sf"/>
</dbReference>
<dbReference type="Pfam" id="PF00512">
    <property type="entry name" value="HisKA"/>
    <property type="match status" value="1"/>
</dbReference>
<dbReference type="STRING" id="27342.A0A0H2S5R2"/>
<dbReference type="Gene3D" id="3.40.50.2300">
    <property type="match status" value="2"/>
</dbReference>
<dbReference type="FunFam" id="1.10.287.130:FF:000045">
    <property type="entry name" value="Two-component system sensor histidine kinase/response regulator"/>
    <property type="match status" value="1"/>
</dbReference>
<feature type="domain" description="Histidine kinase" evidence="5">
    <location>
        <begin position="658"/>
        <end position="879"/>
    </location>
</feature>
<keyword evidence="3" id="KW-0175">Coiled coil</keyword>
<dbReference type="Gene3D" id="3.30.565.10">
    <property type="entry name" value="Histidine kinase-like ATPase, C-terminal domain"/>
    <property type="match status" value="2"/>
</dbReference>
<sequence>MASLSSALTNLSCMTFLATYPHPAFILHAQKAYGQVAAPLNPIFGNDAFRSLIFGPDADTAELGVGFLRSLKTVGQAQLLADWLVRGRKTGSNPGTLLLNVNPSWTTKDDTVVLELTQTTVEGFVVCTSTPRSPLPIFTPASSSESVPSLANRRGYGSSMQLPGFPPPKASRPSSRSPTSSRSPPDPQTSNVLSTPSTSIMRDMINNHPWHLTPLGPRNKWSTSLNTVVNYILDSPFPKSIWWGPEVVLLYNDAYREMAGSKHPQIFGEKGSVSWGELWEDIGPLAHQALSGKAVAKTEDLLFFNRLTGANLPEEVYHNWSFVPVKDDDGSYGGILNVSFGKKQCLSKPPSLKLLVPDTTSKVLAERRFLFLRDLGNQAAMARNQREFWSAVMDVVRPFSLDVPFAAFYFVSANEAIARPNRGPRTSYIHGSADAPPIKVQLRRAGAIGIPENHASAPHCIELRLDALTLLPSPDSKPQNSNQLSPENSGTTPAQNDLRNDIGSLHDLMFNTPLDGRASPFARNASVSGMSSDTVVQKNYHDSVMWPFEEAFSTRRAVLVDNISDYVVDGFEIRGWGEPARQAVVIPIYVDNNELPSAIVVMGLNSRRPYDKDYSDWIDLTRLSLNSLLTAVKGREADAIRAEHLSELDRAKTSFFSNASHELRTPLTLIQGPLNDCVAQVEDKKVKETLKMAARNVVRLSRLVDSLMDFSKLAANRLEGRFRPVRLGPFTADLASLFRSVIEKMRIEYFVECDMEDGRYCYIDPDFWEKIVFNLIGNAFKYTMKGAIRVSVEYDMDNAYLHVKDTGVGIPESDIDKVFDRFHRVDSVSRSHEGTGIGLALTKELVKLHGGKLSVQSKLERENPEDHGSIFTVTLPLGRDHLPTAHIVVDLDDNPSKLTYAQGVVDEATQWDSRVPEERTPSESSDSGGSSEGRKIDPATLFFAKNDVVLLVDDNADMRRYMSSLLAPYCKVVEATNGKDALRKIESVHPNLIVSDVMMPVLDGYGLIQRIRQRPETKLTPIILVTARESEENKVEGLLSGADDYIAKPFAGKELIARVHLQMQLGKRRIELEEKFAERTREIQLLSDLSPVGILRVDESGKIIYTNSKWWEISGHEREAPEEDWIDCVEDESAFSVSETWKSALNFQQGSSIEFRFKNGKYAKGNFEPLFADNDIPTGMLATLTDVSDQRLLEAASLQHAQEREAAALRSAEEAEERRREADERRSAQELLIDVTSHELRQPVSAILNCSSLVRSNLALLRDNLQISLDSKDGFHPTIELMTDINDDIEALDAIYQCGLAQERIANDVLSLSRIQLQVLTIQQIEFDVIEEVNQLAGVFKNELKMKRIRLSLHFSDSFGKIGSRVSSDKARFMQVITNLLSNAIKFTDTSPGKRDIEITVDVSRFCPAFDAPCLAPDANLALSETADGAHDVYIFVSVKDSGPGIVPDDLALLFQRFQQGSYSHKVFGGSGLGLFVSRKLCDLLGGRIEVDSVFGEGATFRFFIKARSVVNSVKVNNTFAGSSALHSPVQKPLRIPSESLHILVTEDNIINQRVLSRQLKQIGCTVEVASNGLQSLEAIRNRANSKDPDQRLFDVVLMDCEMPVMDGLTAVRELRKLEASGELPARSRVIALTGNARAGQIQSARDAGMDDVIIKPYKINELLNIIRMQE</sequence>
<feature type="domain" description="Response regulatory" evidence="6">
    <location>
        <begin position="948"/>
        <end position="1063"/>
    </location>
</feature>
<dbReference type="PANTHER" id="PTHR43547">
    <property type="entry name" value="TWO-COMPONENT HISTIDINE KINASE"/>
    <property type="match status" value="1"/>
</dbReference>
<feature type="modified residue" description="4-aspartylphosphate" evidence="2">
    <location>
        <position position="996"/>
    </location>
</feature>
<dbReference type="SMART" id="SM00448">
    <property type="entry name" value="REC"/>
    <property type="match status" value="2"/>
</dbReference>
<dbReference type="Pfam" id="PF02518">
    <property type="entry name" value="HATPase_c"/>
    <property type="match status" value="2"/>
</dbReference>
<dbReference type="CDD" id="cd17546">
    <property type="entry name" value="REC_hyHK_CKI1_RcsC-like"/>
    <property type="match status" value="1"/>
</dbReference>
<accession>A0A0H2S5R2</accession>
<evidence type="ECO:0008006" key="9">
    <source>
        <dbReference type="Google" id="ProtNLM"/>
    </source>
</evidence>
<evidence type="ECO:0000256" key="3">
    <source>
        <dbReference type="SAM" id="Coils"/>
    </source>
</evidence>
<dbReference type="SUPFAM" id="SSF55785">
    <property type="entry name" value="PYP-like sensor domain (PAS domain)"/>
    <property type="match status" value="1"/>
</dbReference>
<evidence type="ECO:0000256" key="4">
    <source>
        <dbReference type="SAM" id="MobiDB-lite"/>
    </source>
</evidence>
<evidence type="ECO:0000313" key="8">
    <source>
        <dbReference type="Proteomes" id="UP000053477"/>
    </source>
</evidence>
<feature type="compositionally biased region" description="Polar residues" evidence="4">
    <location>
        <begin position="476"/>
        <end position="497"/>
    </location>
</feature>
<dbReference type="Pfam" id="PF13188">
    <property type="entry name" value="PAS_8"/>
    <property type="match status" value="1"/>
</dbReference>
<dbReference type="InterPro" id="IPR003661">
    <property type="entry name" value="HisK_dim/P_dom"/>
</dbReference>
<dbReference type="SUPFAM" id="SSF55874">
    <property type="entry name" value="ATPase domain of HSP90 chaperone/DNA topoisomerase II/histidine kinase"/>
    <property type="match status" value="2"/>
</dbReference>
<name>A0A0H2S5R2_9AGAM</name>
<dbReference type="Pfam" id="PF00072">
    <property type="entry name" value="Response_reg"/>
    <property type="match status" value="2"/>
</dbReference>
<dbReference type="InterPro" id="IPR011006">
    <property type="entry name" value="CheY-like_superfamily"/>
</dbReference>
<feature type="coiled-coil region" evidence="3">
    <location>
        <begin position="1198"/>
        <end position="1232"/>
    </location>
</feature>
<feature type="region of interest" description="Disordered" evidence="4">
    <location>
        <begin position="137"/>
        <end position="195"/>
    </location>
</feature>